<accession>A0AAN8JIB3</accession>
<dbReference type="InterPro" id="IPR050778">
    <property type="entry name" value="Cueball_EGF_LRP_Nidogen"/>
</dbReference>
<dbReference type="SMART" id="SM00135">
    <property type="entry name" value="LY"/>
    <property type="match status" value="4"/>
</dbReference>
<name>A0AAN8JIB3_PATCE</name>
<dbReference type="InterPro" id="IPR011042">
    <property type="entry name" value="6-blade_b-propeller_TolB-like"/>
</dbReference>
<feature type="signal peptide" evidence="1">
    <location>
        <begin position="1"/>
        <end position="18"/>
    </location>
</feature>
<dbReference type="AlphaFoldDB" id="A0AAN8JIB3"/>
<keyword evidence="1" id="KW-0732">Signal</keyword>
<feature type="chain" id="PRO_5042899282" evidence="1">
    <location>
        <begin position="19"/>
        <end position="304"/>
    </location>
</feature>
<dbReference type="PANTHER" id="PTHR46513:SF13">
    <property type="entry name" value="EGF-LIKE DOMAIN-CONTAINING PROTEIN"/>
    <property type="match status" value="1"/>
</dbReference>
<organism evidence="2 3">
    <name type="scientific">Patella caerulea</name>
    <name type="common">Rayed Mediterranean limpet</name>
    <dbReference type="NCBI Taxonomy" id="87958"/>
    <lineage>
        <taxon>Eukaryota</taxon>
        <taxon>Metazoa</taxon>
        <taxon>Spiralia</taxon>
        <taxon>Lophotrochozoa</taxon>
        <taxon>Mollusca</taxon>
        <taxon>Gastropoda</taxon>
        <taxon>Patellogastropoda</taxon>
        <taxon>Patelloidea</taxon>
        <taxon>Patellidae</taxon>
        <taxon>Patella</taxon>
    </lineage>
</organism>
<keyword evidence="3" id="KW-1185">Reference proteome</keyword>
<dbReference type="PANTHER" id="PTHR46513">
    <property type="entry name" value="VITELLOGENIN RECEPTOR-LIKE PROTEIN-RELATED-RELATED"/>
    <property type="match status" value="1"/>
</dbReference>
<proteinExistence type="predicted"/>
<dbReference type="Gene3D" id="2.120.10.30">
    <property type="entry name" value="TolB, C-terminal domain"/>
    <property type="match status" value="1"/>
</dbReference>
<evidence type="ECO:0000313" key="2">
    <source>
        <dbReference type="EMBL" id="KAK6177887.1"/>
    </source>
</evidence>
<comment type="caution">
    <text evidence="2">The sequence shown here is derived from an EMBL/GenBank/DDBJ whole genome shotgun (WGS) entry which is preliminary data.</text>
</comment>
<dbReference type="SUPFAM" id="SSF63825">
    <property type="entry name" value="YWTD domain"/>
    <property type="match status" value="1"/>
</dbReference>
<gene>
    <name evidence="2" type="ORF">SNE40_012761</name>
</gene>
<evidence type="ECO:0000313" key="3">
    <source>
        <dbReference type="Proteomes" id="UP001347796"/>
    </source>
</evidence>
<sequence length="304" mass="34332">MLTVLIFGVLLYVTVSTGADVVVLTTENRQQEVTEFDLANPSHKNRVHQHRKNPSGISYDPVEEKMYWAEPGAKAIYSSKVDESQHQTVHSNVNVYDVTVNIEGREVIYTDSRSISRISIKDHHVSTVVSHATGAIDIEYDPIDKHIYWSNFIGNVIEKCTYPAGQCSTLVKTPFPLNMAIDPKGKRLYWVSGSHEQVESIGLDGHNQRTEMSSNDDMYTALDFYDGNLYVGVHNSKQAKIEKYDVNSRHTTTITTEDYRSYYDIAVSPKQGSGELCPLYCCSFQSLGYHGLSVAFENYTMRFT</sequence>
<protein>
    <submittedName>
        <fullName evidence="2">Uncharacterized protein</fullName>
    </submittedName>
</protein>
<dbReference type="InterPro" id="IPR000033">
    <property type="entry name" value="LDLR_classB_rpt"/>
</dbReference>
<evidence type="ECO:0000256" key="1">
    <source>
        <dbReference type="SAM" id="SignalP"/>
    </source>
</evidence>
<dbReference type="EMBL" id="JAZGQO010000009">
    <property type="protein sequence ID" value="KAK6177887.1"/>
    <property type="molecule type" value="Genomic_DNA"/>
</dbReference>
<reference evidence="2 3" key="1">
    <citation type="submission" date="2024-01" db="EMBL/GenBank/DDBJ databases">
        <title>The genome of the rayed Mediterranean limpet Patella caerulea (Linnaeus, 1758).</title>
        <authorList>
            <person name="Anh-Thu Weber A."/>
            <person name="Halstead-Nussloch G."/>
        </authorList>
    </citation>
    <scope>NUCLEOTIDE SEQUENCE [LARGE SCALE GENOMIC DNA]</scope>
    <source>
        <strain evidence="2">AATW-2023a</strain>
        <tissue evidence="2">Whole specimen</tissue>
    </source>
</reference>
<dbReference type="Proteomes" id="UP001347796">
    <property type="component" value="Unassembled WGS sequence"/>
</dbReference>